<feature type="transmembrane region" description="Helical" evidence="9">
    <location>
        <begin position="261"/>
        <end position="286"/>
    </location>
</feature>
<dbReference type="AlphaFoldDB" id="A0A2T7UPM5"/>
<dbReference type="GO" id="GO:0043190">
    <property type="term" value="C:ATP-binding cassette (ABC) transporter complex"/>
    <property type="evidence" value="ECO:0007669"/>
    <property type="project" value="InterPro"/>
</dbReference>
<accession>A0A2T7UPM5</accession>
<keyword evidence="3 8" id="KW-0813">Transport</keyword>
<dbReference type="OrthoDB" id="9804300at2"/>
<evidence type="ECO:0000256" key="5">
    <source>
        <dbReference type="ARBA" id="ARBA00022692"/>
    </source>
</evidence>
<dbReference type="PANTHER" id="PTHR30477:SF8">
    <property type="entry name" value="METAL TRANSPORT SYSTEM MEMBRANE PROTEIN CT_070-RELATED"/>
    <property type="match status" value="1"/>
</dbReference>
<dbReference type="EMBL" id="QDDR01000008">
    <property type="protein sequence ID" value="PVE46571.1"/>
    <property type="molecule type" value="Genomic_DNA"/>
</dbReference>
<comment type="similarity">
    <text evidence="2 8">Belongs to the ABC-3 integral membrane protein family.</text>
</comment>
<keyword evidence="7 9" id="KW-0472">Membrane</keyword>
<evidence type="ECO:0000256" key="7">
    <source>
        <dbReference type="ARBA" id="ARBA00023136"/>
    </source>
</evidence>
<evidence type="ECO:0000256" key="1">
    <source>
        <dbReference type="ARBA" id="ARBA00004651"/>
    </source>
</evidence>
<feature type="transmembrane region" description="Helical" evidence="9">
    <location>
        <begin position="36"/>
        <end position="54"/>
    </location>
</feature>
<dbReference type="RefSeq" id="WP_107752730.1">
    <property type="nucleotide sequence ID" value="NZ_QBKF01000008.1"/>
</dbReference>
<keyword evidence="11" id="KW-1185">Reference proteome</keyword>
<dbReference type="SUPFAM" id="SSF81345">
    <property type="entry name" value="ABC transporter involved in vitamin B12 uptake, BtuC"/>
    <property type="match status" value="1"/>
</dbReference>
<feature type="transmembrane region" description="Helical" evidence="9">
    <location>
        <begin position="6"/>
        <end position="29"/>
    </location>
</feature>
<dbReference type="Gene3D" id="1.10.3470.10">
    <property type="entry name" value="ABC transporter involved in vitamin B12 uptake, BtuC"/>
    <property type="match status" value="1"/>
</dbReference>
<keyword evidence="6 9" id="KW-1133">Transmembrane helix</keyword>
<evidence type="ECO:0000313" key="10">
    <source>
        <dbReference type="EMBL" id="PVE46571.1"/>
    </source>
</evidence>
<dbReference type="PANTHER" id="PTHR30477">
    <property type="entry name" value="ABC-TRANSPORTER METAL-BINDING PROTEIN"/>
    <property type="match status" value="1"/>
</dbReference>
<dbReference type="Pfam" id="PF00950">
    <property type="entry name" value="ABC-3"/>
    <property type="match status" value="1"/>
</dbReference>
<keyword evidence="4" id="KW-1003">Cell membrane</keyword>
<evidence type="ECO:0000256" key="4">
    <source>
        <dbReference type="ARBA" id="ARBA00022475"/>
    </source>
</evidence>
<feature type="transmembrane region" description="Helical" evidence="9">
    <location>
        <begin position="60"/>
        <end position="81"/>
    </location>
</feature>
<name>A0A2T7UPM5_9RHOB</name>
<feature type="transmembrane region" description="Helical" evidence="9">
    <location>
        <begin position="183"/>
        <end position="216"/>
    </location>
</feature>
<evidence type="ECO:0000256" key="9">
    <source>
        <dbReference type="SAM" id="Phobius"/>
    </source>
</evidence>
<dbReference type="Proteomes" id="UP000244810">
    <property type="component" value="Unassembled WGS sequence"/>
</dbReference>
<comment type="subcellular location">
    <subcellularLocation>
        <location evidence="1 8">Cell membrane</location>
        <topology evidence="1 8">Multi-pass membrane protein</topology>
    </subcellularLocation>
</comment>
<evidence type="ECO:0000256" key="2">
    <source>
        <dbReference type="ARBA" id="ARBA00008034"/>
    </source>
</evidence>
<evidence type="ECO:0000256" key="6">
    <source>
        <dbReference type="ARBA" id="ARBA00022989"/>
    </source>
</evidence>
<dbReference type="GO" id="GO:0055085">
    <property type="term" value="P:transmembrane transport"/>
    <property type="evidence" value="ECO:0007669"/>
    <property type="project" value="InterPro"/>
</dbReference>
<dbReference type="InterPro" id="IPR037294">
    <property type="entry name" value="ABC_BtuC-like"/>
</dbReference>
<comment type="caution">
    <text evidence="10">The sequence shown here is derived from an EMBL/GenBank/DDBJ whole genome shotgun (WGS) entry which is preliminary data.</text>
</comment>
<organism evidence="10 11">
    <name type="scientific">Pararhodobacter aggregans</name>
    <dbReference type="NCBI Taxonomy" id="404875"/>
    <lineage>
        <taxon>Bacteria</taxon>
        <taxon>Pseudomonadati</taxon>
        <taxon>Pseudomonadota</taxon>
        <taxon>Alphaproteobacteria</taxon>
        <taxon>Rhodobacterales</taxon>
        <taxon>Paracoccaceae</taxon>
        <taxon>Pararhodobacter</taxon>
    </lineage>
</organism>
<feature type="transmembrane region" description="Helical" evidence="9">
    <location>
        <begin position="146"/>
        <end position="163"/>
    </location>
</feature>
<evidence type="ECO:0000256" key="3">
    <source>
        <dbReference type="ARBA" id="ARBA00022448"/>
    </source>
</evidence>
<reference evidence="10 11" key="1">
    <citation type="journal article" date="2011" name="Syst. Appl. Microbiol.">
        <title>Defluviimonas denitrificans gen. nov., sp. nov., and Pararhodobacter aggregans gen. nov., sp. nov., non-phototrophic Rhodobacteraceae from the biofilter of a marine aquaculture.</title>
        <authorList>
            <person name="Foesel B.U."/>
            <person name="Drake H.L."/>
            <person name="Schramm A."/>
        </authorList>
    </citation>
    <scope>NUCLEOTIDE SEQUENCE [LARGE SCALE GENOMIC DNA]</scope>
    <source>
        <strain evidence="10 11">D1-19</strain>
    </source>
</reference>
<evidence type="ECO:0000256" key="8">
    <source>
        <dbReference type="RuleBase" id="RU003943"/>
    </source>
</evidence>
<dbReference type="GO" id="GO:0010043">
    <property type="term" value="P:response to zinc ion"/>
    <property type="evidence" value="ECO:0007669"/>
    <property type="project" value="TreeGrafter"/>
</dbReference>
<evidence type="ECO:0000313" key="11">
    <source>
        <dbReference type="Proteomes" id="UP000244810"/>
    </source>
</evidence>
<sequence>MLDAVALMILGTGALVAISGALLGTFLVLRGESMSGDAISHAIVLGIVLAWMLTGARAGLVPVAGAVLAGVGAVFGAQALARSKLLGQDAATGIVFPAMFALGVLLINLNARNLHLDIDTVLLGEIGFVWLNTVVIFGIDWPVAGVTLAAVGALNVAVVALFWKEWKIAAFDPGLASALGLRPGAMGFLLLALTAATAVAAFDAVGVVLFLAFLIVPAVTGRLVAASVGGMLAVALVSGLAAVGIGYAAAFRADVSLGGGMALATGLGLVLALVASPRSGVVAAWVRRRALREEGLVAVLIAHLAAHEGTAEEAEESGPAALVEHLGWRAAQAQTVVAAALDRGVIRREGERLSLTEAGRALARAEVRRNDRRRALAD</sequence>
<keyword evidence="5 8" id="KW-0812">Transmembrane</keyword>
<gene>
    <name evidence="10" type="ORF">DDE23_15590</name>
</gene>
<proteinExistence type="inferred from homology"/>
<feature type="transmembrane region" description="Helical" evidence="9">
    <location>
        <begin position="90"/>
        <end position="109"/>
    </location>
</feature>
<feature type="transmembrane region" description="Helical" evidence="9">
    <location>
        <begin position="223"/>
        <end position="249"/>
    </location>
</feature>
<feature type="transmembrane region" description="Helical" evidence="9">
    <location>
        <begin position="121"/>
        <end position="139"/>
    </location>
</feature>
<dbReference type="InterPro" id="IPR001626">
    <property type="entry name" value="ABC_TroCD"/>
</dbReference>
<protein>
    <submittedName>
        <fullName evidence="10">Zinc ABC transporter permease</fullName>
    </submittedName>
</protein>